<organism evidence="1 2">
    <name type="scientific">Vombatus ursinus</name>
    <name type="common">Common wombat</name>
    <dbReference type="NCBI Taxonomy" id="29139"/>
    <lineage>
        <taxon>Eukaryota</taxon>
        <taxon>Metazoa</taxon>
        <taxon>Chordata</taxon>
        <taxon>Craniata</taxon>
        <taxon>Vertebrata</taxon>
        <taxon>Euteleostomi</taxon>
        <taxon>Mammalia</taxon>
        <taxon>Metatheria</taxon>
        <taxon>Diprotodontia</taxon>
        <taxon>Vombatidae</taxon>
        <taxon>Vombatus</taxon>
    </lineage>
</organism>
<reference evidence="1" key="3">
    <citation type="submission" date="2025-09" db="UniProtKB">
        <authorList>
            <consortium name="Ensembl"/>
        </authorList>
    </citation>
    <scope>IDENTIFICATION</scope>
</reference>
<dbReference type="Ensembl" id="ENSVURT00010015359.1">
    <property type="protein sequence ID" value="ENSVURP00010013490.1"/>
    <property type="gene ID" value="ENSVURG00010010382.1"/>
</dbReference>
<name>A0A4X2KVX8_VOMUR</name>
<evidence type="ECO:0000313" key="1">
    <source>
        <dbReference type="Ensembl" id="ENSVURP00010013490.1"/>
    </source>
</evidence>
<accession>A0A4X2KVX8</accession>
<proteinExistence type="predicted"/>
<dbReference type="GeneTree" id="ENSGT00940000157237"/>
<dbReference type="AlphaFoldDB" id="A0A4X2KVX8"/>
<reference evidence="1" key="2">
    <citation type="submission" date="2025-08" db="UniProtKB">
        <authorList>
            <consortium name="Ensembl"/>
        </authorList>
    </citation>
    <scope>IDENTIFICATION</scope>
</reference>
<keyword evidence="2" id="KW-1185">Reference proteome</keyword>
<evidence type="ECO:0000313" key="2">
    <source>
        <dbReference type="Proteomes" id="UP000314987"/>
    </source>
</evidence>
<dbReference type="PANTHER" id="PTHR46785:SF1">
    <property type="entry name" value="VON WILLEBRAND FACTOR A DOMAIN-CONTAINING PROTEIN 3B"/>
    <property type="match status" value="1"/>
</dbReference>
<dbReference type="STRING" id="29139.ENSVURP00010013490"/>
<sequence length="394" mass="44510">CSEYGPKSSFTPNQGYLARPNLISSEEWLRIHGLKTKKLTLSQILSQIGFPHQEDYVSSIGKTVASRYANGLFCRFCKAEDGTVYRLIAKTEFICPFMKHLNDAAECLQKRMNWLTSGSRQIFGVILDKCITIVLDFGSLDEEEFSLCQDALVMVIEEQVAHLTRFNLIRAAQIMTKWQCESVFAGEEFINSAIRWIKELVCKSPVAHNSAINALHEAQRDNSIAAIYYFVVGDVLEESKQLLLHSVTESSHPIHTVSFNARGEDTITFLKELSTSTRGRFHAFAARVEPMGIHESPSGDRNISFSSNLRKLKGRVPPGSGVREDVYLIWRELEETRNTLAQIQKIVDDSMKPEGSEASRGMWCFWTLSNLKPTNQPNFMRLGELVKLLVSFTA</sequence>
<protein>
    <recommendedName>
        <fullName evidence="3">von Willebrand factor A domain containing 3B</fullName>
    </recommendedName>
</protein>
<evidence type="ECO:0008006" key="3">
    <source>
        <dbReference type="Google" id="ProtNLM"/>
    </source>
</evidence>
<reference evidence="2" key="1">
    <citation type="submission" date="2018-12" db="EMBL/GenBank/DDBJ databases">
        <authorList>
            <person name="Yazar S."/>
        </authorList>
    </citation>
    <scope>NUCLEOTIDE SEQUENCE [LARGE SCALE GENOMIC DNA]</scope>
</reference>
<dbReference type="Proteomes" id="UP000314987">
    <property type="component" value="Unassembled WGS sequence"/>
</dbReference>
<dbReference type="PANTHER" id="PTHR46785">
    <property type="entry name" value="VON WILLEBRAND FACTOR A DOMAIN-CONTAINING PROTEIN 3B"/>
    <property type="match status" value="1"/>
</dbReference>